<reference evidence="1 2" key="1">
    <citation type="submission" date="2020-04" db="EMBL/GenBank/DDBJ databases">
        <title>Vibrio sp. SM6, a novel species isolated from seawater.</title>
        <authorList>
            <person name="Wang X."/>
        </authorList>
    </citation>
    <scope>NUCLEOTIDE SEQUENCE [LARGE SCALE GENOMIC DNA]</scope>
    <source>
        <strain evidence="1 2">SM6</strain>
    </source>
</reference>
<evidence type="ECO:0000313" key="1">
    <source>
        <dbReference type="EMBL" id="NLS14738.1"/>
    </source>
</evidence>
<organism evidence="1 2">
    <name type="scientific">Vibrio agarilyticus</name>
    <dbReference type="NCBI Taxonomy" id="2726741"/>
    <lineage>
        <taxon>Bacteria</taxon>
        <taxon>Pseudomonadati</taxon>
        <taxon>Pseudomonadota</taxon>
        <taxon>Gammaproteobacteria</taxon>
        <taxon>Vibrionales</taxon>
        <taxon>Vibrionaceae</taxon>
        <taxon>Vibrio</taxon>
    </lineage>
</organism>
<keyword evidence="2" id="KW-1185">Reference proteome</keyword>
<dbReference type="InterPro" id="IPR009734">
    <property type="entry name" value="Myoviridae_GpU"/>
</dbReference>
<dbReference type="Pfam" id="PF06995">
    <property type="entry name" value="Phage_P2_GpU"/>
    <property type="match status" value="1"/>
</dbReference>
<gene>
    <name evidence="1" type="ORF">HGP28_17915</name>
</gene>
<proteinExistence type="predicted"/>
<dbReference type="AlphaFoldDB" id="A0A7X8YI27"/>
<sequence length="136" mass="15232">MQHLALNDHVFSVVKGNPLEDHTYDTSGGWSDFDAIDSPRQDPTSNPLDNWTLNVVAFKGDGEAEAEALRTMAKAHEIVMVTDGKGRSWGRFTLRNVKTSYTKIIEKGQAQVVKITLTLKEYRQKDENPSQAQRNG</sequence>
<accession>A0A7X8YI27</accession>
<dbReference type="EMBL" id="JABAIK010000028">
    <property type="protein sequence ID" value="NLS14738.1"/>
    <property type="molecule type" value="Genomic_DNA"/>
</dbReference>
<evidence type="ECO:0008006" key="3">
    <source>
        <dbReference type="Google" id="ProtNLM"/>
    </source>
</evidence>
<protein>
    <recommendedName>
        <fullName evidence="3">Phage tail protein</fullName>
    </recommendedName>
</protein>
<comment type="caution">
    <text evidence="1">The sequence shown here is derived from an EMBL/GenBank/DDBJ whole genome shotgun (WGS) entry which is preliminary data.</text>
</comment>
<dbReference type="RefSeq" id="WP_168837824.1">
    <property type="nucleotide sequence ID" value="NZ_JABAIK010000028.1"/>
</dbReference>
<dbReference type="Proteomes" id="UP000535589">
    <property type="component" value="Unassembled WGS sequence"/>
</dbReference>
<evidence type="ECO:0000313" key="2">
    <source>
        <dbReference type="Proteomes" id="UP000535589"/>
    </source>
</evidence>
<name>A0A7X8YI27_9VIBR</name>